<keyword evidence="8" id="KW-1185">Reference proteome</keyword>
<keyword evidence="3" id="KW-0539">Nucleus</keyword>
<keyword evidence="2" id="KW-0808">Transferase</keyword>
<dbReference type="InterPro" id="IPR036864">
    <property type="entry name" value="Zn2-C6_fun-type_DNA-bd_sf"/>
</dbReference>
<dbReference type="Pfam" id="PF00172">
    <property type="entry name" value="Zn_clus"/>
    <property type="match status" value="1"/>
</dbReference>
<feature type="region of interest" description="Disordered" evidence="4">
    <location>
        <begin position="67"/>
        <end position="98"/>
    </location>
</feature>
<gene>
    <name evidence="7" type="ORF">GTA08_BOTSDO12661</name>
    <name evidence="6" type="ORF">GTA08_BOTSDO14002</name>
</gene>
<sequence length="376" mass="40026">MDNNGALTLTNAGVYKSHRRPPRAYYERKKTGCKTCRTRKKRCDEARPRCGNCTRAAFACEWSTPVETPPVPHEQQQQQQQRYHHHRLRGEARPSTATSAEPLAIALAPILPRSSPPSRQSVIAVASLQAISPPAPIEPRPSPPSRLSVVASASLLATVPPAPIEPRPSPPSRHSTTAAANLLAISLAPIQPRPSPPPGAASGPLLRRRAAEVDEVVRPRPGYAHFAAPNAAKRAERAVVVAQFNAAADPLLGVSEGEIREKLREVVGRLGADARVEAPFWCDYGANVEIGDNVVVQSGCRIADAGPVRIGEDSIIGAGVVIDTYRRHGVGGHSDAVGVWIGKNVLVGGGSFIGPGTVLDDDSIIPANSYYPRPKT</sequence>
<dbReference type="Gene3D" id="2.160.10.10">
    <property type="entry name" value="Hexapeptide repeat proteins"/>
    <property type="match status" value="1"/>
</dbReference>
<dbReference type="PROSITE" id="PS50048">
    <property type="entry name" value="ZN2_CY6_FUNGAL_2"/>
    <property type="match status" value="1"/>
</dbReference>
<dbReference type="GO" id="GO:0008374">
    <property type="term" value="F:O-acyltransferase activity"/>
    <property type="evidence" value="ECO:0007669"/>
    <property type="project" value="TreeGrafter"/>
</dbReference>
<dbReference type="SUPFAM" id="SSF57701">
    <property type="entry name" value="Zn2/Cys6 DNA-binding domain"/>
    <property type="match status" value="1"/>
</dbReference>
<dbReference type="AlphaFoldDB" id="A0A8H4J210"/>
<evidence type="ECO:0000256" key="3">
    <source>
        <dbReference type="ARBA" id="ARBA00023242"/>
    </source>
</evidence>
<proteinExistence type="inferred from homology"/>
<dbReference type="InterPro" id="IPR051159">
    <property type="entry name" value="Hexapeptide_acetyltransf"/>
</dbReference>
<evidence type="ECO:0000313" key="8">
    <source>
        <dbReference type="Proteomes" id="UP000572817"/>
    </source>
</evidence>
<protein>
    <recommendedName>
        <fullName evidence="5">Zn(2)-C6 fungal-type domain-containing protein</fullName>
    </recommendedName>
</protein>
<dbReference type="OrthoDB" id="25818at2759"/>
<reference evidence="6 8" key="1">
    <citation type="submission" date="2020-04" db="EMBL/GenBank/DDBJ databases">
        <title>Genome Assembly and Annotation of Botryosphaeria dothidea sdau 11-99, a Latent Pathogen of Apple Fruit Ring Rot in China.</title>
        <authorList>
            <person name="Yu C."/>
            <person name="Diao Y."/>
            <person name="Lu Q."/>
            <person name="Zhao J."/>
            <person name="Cui S."/>
            <person name="Peng C."/>
            <person name="He B."/>
            <person name="Liu H."/>
        </authorList>
    </citation>
    <scope>NUCLEOTIDE SEQUENCE [LARGE SCALE GENOMIC DNA]</scope>
    <source>
        <strain evidence="6">Sdau11-99</strain>
        <strain evidence="8">sdau11-99</strain>
    </source>
</reference>
<evidence type="ECO:0000256" key="4">
    <source>
        <dbReference type="SAM" id="MobiDB-lite"/>
    </source>
</evidence>
<comment type="caution">
    <text evidence="6">The sequence shown here is derived from an EMBL/GenBank/DDBJ whole genome shotgun (WGS) entry which is preliminary data.</text>
</comment>
<evidence type="ECO:0000313" key="7">
    <source>
        <dbReference type="EMBL" id="KAF4311860.1"/>
    </source>
</evidence>
<evidence type="ECO:0000256" key="2">
    <source>
        <dbReference type="ARBA" id="ARBA00022679"/>
    </source>
</evidence>
<dbReference type="InterPro" id="IPR001138">
    <property type="entry name" value="Zn2Cys6_DnaBD"/>
</dbReference>
<dbReference type="CDD" id="cd00067">
    <property type="entry name" value="GAL4"/>
    <property type="match status" value="1"/>
</dbReference>
<dbReference type="GO" id="GO:0005829">
    <property type="term" value="C:cytosol"/>
    <property type="evidence" value="ECO:0007669"/>
    <property type="project" value="TreeGrafter"/>
</dbReference>
<dbReference type="PROSITE" id="PS00463">
    <property type="entry name" value="ZN2_CY6_FUNGAL_1"/>
    <property type="match status" value="1"/>
</dbReference>
<dbReference type="Gene3D" id="4.10.240.10">
    <property type="entry name" value="Zn(2)-C6 fungal-type DNA-binding domain"/>
    <property type="match status" value="1"/>
</dbReference>
<dbReference type="SMART" id="SM00066">
    <property type="entry name" value="GAL4"/>
    <property type="match status" value="1"/>
</dbReference>
<evidence type="ECO:0000259" key="5">
    <source>
        <dbReference type="PROSITE" id="PS50048"/>
    </source>
</evidence>
<organism evidence="6 8">
    <name type="scientific">Botryosphaeria dothidea</name>
    <dbReference type="NCBI Taxonomy" id="55169"/>
    <lineage>
        <taxon>Eukaryota</taxon>
        <taxon>Fungi</taxon>
        <taxon>Dikarya</taxon>
        <taxon>Ascomycota</taxon>
        <taxon>Pezizomycotina</taxon>
        <taxon>Dothideomycetes</taxon>
        <taxon>Dothideomycetes incertae sedis</taxon>
        <taxon>Botryosphaeriales</taxon>
        <taxon>Botryosphaeriaceae</taxon>
        <taxon>Botryosphaeria</taxon>
    </lineage>
</organism>
<dbReference type="InterPro" id="IPR011004">
    <property type="entry name" value="Trimer_LpxA-like_sf"/>
</dbReference>
<dbReference type="GO" id="GO:0000981">
    <property type="term" value="F:DNA-binding transcription factor activity, RNA polymerase II-specific"/>
    <property type="evidence" value="ECO:0007669"/>
    <property type="project" value="InterPro"/>
</dbReference>
<dbReference type="EMBL" id="WWBZ02000008">
    <property type="protein sequence ID" value="KAF4311860.1"/>
    <property type="molecule type" value="Genomic_DNA"/>
</dbReference>
<dbReference type="SUPFAM" id="SSF51161">
    <property type="entry name" value="Trimeric LpxA-like enzymes"/>
    <property type="match status" value="1"/>
</dbReference>
<comment type="similarity">
    <text evidence="1">Belongs to the transferase hexapeptide repeat family.</text>
</comment>
<feature type="domain" description="Zn(2)-C6 fungal-type" evidence="5">
    <location>
        <begin position="32"/>
        <end position="62"/>
    </location>
</feature>
<name>A0A8H4J210_9PEZI</name>
<dbReference type="Pfam" id="PF14602">
    <property type="entry name" value="Hexapep_2"/>
    <property type="match status" value="2"/>
</dbReference>
<dbReference type="InterPro" id="IPR001451">
    <property type="entry name" value="Hexapep"/>
</dbReference>
<dbReference type="PANTHER" id="PTHR23416:SF23">
    <property type="entry name" value="ACETYLTRANSFERASE C18B11.09C-RELATED"/>
    <property type="match status" value="1"/>
</dbReference>
<dbReference type="EMBL" id="WWBZ02000015">
    <property type="protein sequence ID" value="KAF4310474.1"/>
    <property type="molecule type" value="Genomic_DNA"/>
</dbReference>
<accession>A0A8H4J210</accession>
<evidence type="ECO:0000313" key="6">
    <source>
        <dbReference type="EMBL" id="KAF4310474.1"/>
    </source>
</evidence>
<dbReference type="GO" id="GO:0008270">
    <property type="term" value="F:zinc ion binding"/>
    <property type="evidence" value="ECO:0007669"/>
    <property type="project" value="InterPro"/>
</dbReference>
<dbReference type="PANTHER" id="PTHR23416">
    <property type="entry name" value="SIALIC ACID SYNTHASE-RELATED"/>
    <property type="match status" value="1"/>
</dbReference>
<evidence type="ECO:0000256" key="1">
    <source>
        <dbReference type="ARBA" id="ARBA00007274"/>
    </source>
</evidence>
<dbReference type="Proteomes" id="UP000572817">
    <property type="component" value="Unassembled WGS sequence"/>
</dbReference>